<reference evidence="2" key="2">
    <citation type="submission" date="2020-09" db="EMBL/GenBank/DDBJ databases">
        <authorList>
            <person name="Sun Q."/>
            <person name="Kim S."/>
        </authorList>
    </citation>
    <scope>NUCLEOTIDE SEQUENCE</scope>
    <source>
        <strain evidence="2">KCTC 32513</strain>
    </source>
</reference>
<keyword evidence="1" id="KW-0812">Transmembrane</keyword>
<accession>A0A8J3CT10</accession>
<gene>
    <name evidence="2" type="ORF">GCM10009069_19380</name>
</gene>
<sequence length="61" mass="6360">MSSFSIYFLGVVVVVNALAFGATLLGVPPLWTGIGALVIIGFGLMGAVRKTREKDDTSTSD</sequence>
<dbReference type="EMBL" id="BMZH01000007">
    <property type="protein sequence ID" value="GHA96471.1"/>
    <property type="molecule type" value="Genomic_DNA"/>
</dbReference>
<proteinExistence type="predicted"/>
<organism evidence="2 3">
    <name type="scientific">Algimonas arctica</name>
    <dbReference type="NCBI Taxonomy" id="1479486"/>
    <lineage>
        <taxon>Bacteria</taxon>
        <taxon>Pseudomonadati</taxon>
        <taxon>Pseudomonadota</taxon>
        <taxon>Alphaproteobacteria</taxon>
        <taxon>Maricaulales</taxon>
        <taxon>Robiginitomaculaceae</taxon>
        <taxon>Algimonas</taxon>
    </lineage>
</organism>
<keyword evidence="1" id="KW-1133">Transmembrane helix</keyword>
<dbReference type="RefSeq" id="WP_189497884.1">
    <property type="nucleotide sequence ID" value="NZ_BMZH01000007.1"/>
</dbReference>
<evidence type="ECO:0000313" key="3">
    <source>
        <dbReference type="Proteomes" id="UP000634004"/>
    </source>
</evidence>
<evidence type="ECO:0000256" key="1">
    <source>
        <dbReference type="SAM" id="Phobius"/>
    </source>
</evidence>
<dbReference type="Proteomes" id="UP000634004">
    <property type="component" value="Unassembled WGS sequence"/>
</dbReference>
<dbReference type="AlphaFoldDB" id="A0A8J3CT10"/>
<keyword evidence="1" id="KW-0472">Membrane</keyword>
<feature type="transmembrane region" description="Helical" evidence="1">
    <location>
        <begin position="29"/>
        <end position="48"/>
    </location>
</feature>
<reference evidence="2" key="1">
    <citation type="journal article" date="2014" name="Int. J. Syst. Evol. Microbiol.">
        <title>Complete genome sequence of Corynebacterium casei LMG S-19264T (=DSM 44701T), isolated from a smear-ripened cheese.</title>
        <authorList>
            <consortium name="US DOE Joint Genome Institute (JGI-PGF)"/>
            <person name="Walter F."/>
            <person name="Albersmeier A."/>
            <person name="Kalinowski J."/>
            <person name="Ruckert C."/>
        </authorList>
    </citation>
    <scope>NUCLEOTIDE SEQUENCE</scope>
    <source>
        <strain evidence="2">KCTC 32513</strain>
    </source>
</reference>
<name>A0A8J3CT10_9PROT</name>
<keyword evidence="3" id="KW-1185">Reference proteome</keyword>
<comment type="caution">
    <text evidence="2">The sequence shown here is derived from an EMBL/GenBank/DDBJ whole genome shotgun (WGS) entry which is preliminary data.</text>
</comment>
<evidence type="ECO:0000313" key="2">
    <source>
        <dbReference type="EMBL" id="GHA96471.1"/>
    </source>
</evidence>
<protein>
    <submittedName>
        <fullName evidence="2">Uncharacterized protein</fullName>
    </submittedName>
</protein>